<dbReference type="PIRSF" id="PIRSF009324">
    <property type="entry name" value="Cdk5_activator"/>
    <property type="match status" value="1"/>
</dbReference>
<feature type="compositionally biased region" description="Basic and acidic residues" evidence="9">
    <location>
        <begin position="82"/>
        <end position="94"/>
    </location>
</feature>
<dbReference type="GO" id="GO:0061575">
    <property type="term" value="F:cyclin-dependent protein serine/threonine kinase activator activity"/>
    <property type="evidence" value="ECO:0007669"/>
    <property type="project" value="InterPro"/>
</dbReference>
<evidence type="ECO:0000313" key="10">
    <source>
        <dbReference type="EMBL" id="KAK7168874.1"/>
    </source>
</evidence>
<sequence length="304" mass="34109">MGTVLSVSPIVTKGTILEDGEDDANGKMETSLKKPSVVVSMLTFKRLVTASGKKKCAKKVNPNPAPLPESSNCQVEHLNQENFRKSQQSTERKAKNGPLAVPIPTVPPHLDPNQEQLNPAPKQLVSVQKQPSNRSLLSPRRVIVQASTGELLRCLGEFLCKRCCKVKELTSSEVILWFRNVDRTLLLQGWQDHGFITPANLVFVYLLVRETVTDDFDNPRELHGTFLTCLYLAYSYIGNEISYPLKPFMVDANADAFFERSLDVINKLSGKMLQINMDPHFFTEVFQDLKNEGDCKKDGSELDR</sequence>
<keyword evidence="4" id="KW-0597">Phosphoprotein</keyword>
<dbReference type="FunFam" id="1.10.472.10:FF:000025">
    <property type="entry name" value="Cyclin-dependent kinase 5 activator"/>
    <property type="match status" value="1"/>
</dbReference>
<dbReference type="GO" id="GO:0030426">
    <property type="term" value="C:growth cone"/>
    <property type="evidence" value="ECO:0007669"/>
    <property type="project" value="TreeGrafter"/>
</dbReference>
<dbReference type="GO" id="GO:0005886">
    <property type="term" value="C:plasma membrane"/>
    <property type="evidence" value="ECO:0007669"/>
    <property type="project" value="UniProtKB-SubCell"/>
</dbReference>
<comment type="subcellular location">
    <subcellularLocation>
        <location evidence="1">Cell membrane</location>
        <topology evidence="1">Lipid-anchor</topology>
    </subcellularLocation>
    <subcellularLocation>
        <location evidence="7">Endomembrane system</location>
        <topology evidence="7">Lipid-anchor</topology>
        <orientation evidence="7">Cytoplasmic side</orientation>
    </subcellularLocation>
</comment>
<comment type="subunit">
    <text evidence="8">Heterodimer of a catalytic subunit and a regulatory subunit.</text>
</comment>
<evidence type="ECO:0000256" key="9">
    <source>
        <dbReference type="SAM" id="MobiDB-lite"/>
    </source>
</evidence>
<dbReference type="Proteomes" id="UP001364617">
    <property type="component" value="Unassembled WGS sequence"/>
</dbReference>
<evidence type="ECO:0000256" key="2">
    <source>
        <dbReference type="ARBA" id="ARBA00010175"/>
    </source>
</evidence>
<dbReference type="Pfam" id="PF03261">
    <property type="entry name" value="CDK5_activator"/>
    <property type="match status" value="1"/>
</dbReference>
<evidence type="ECO:0000256" key="5">
    <source>
        <dbReference type="ARBA" id="ARBA00023136"/>
    </source>
</evidence>
<dbReference type="Gene3D" id="1.10.472.10">
    <property type="entry name" value="Cyclin-like"/>
    <property type="match status" value="1"/>
</dbReference>
<keyword evidence="3" id="KW-1003">Cell membrane</keyword>
<reference evidence="10 11" key="1">
    <citation type="submission" date="2024-02" db="EMBL/GenBank/DDBJ databases">
        <title>Chromosome-level genome assembly of the Eurasian Minnow (Phoxinus phoxinus).</title>
        <authorList>
            <person name="Oriowo T.O."/>
            <person name="Martin S."/>
            <person name="Stange M."/>
            <person name="Chrysostomakis Y."/>
            <person name="Brown T."/>
            <person name="Winkler S."/>
            <person name="Kukowka S."/>
            <person name="Myers E.W."/>
            <person name="Bohne A."/>
        </authorList>
    </citation>
    <scope>NUCLEOTIDE SEQUENCE [LARGE SCALE GENOMIC DNA]</scope>
    <source>
        <strain evidence="10">ZFMK-TIS-60720</strain>
        <tissue evidence="10">Whole Organism</tissue>
    </source>
</reference>
<evidence type="ECO:0000313" key="11">
    <source>
        <dbReference type="Proteomes" id="UP001364617"/>
    </source>
</evidence>
<dbReference type="GO" id="GO:0005737">
    <property type="term" value="C:cytoplasm"/>
    <property type="evidence" value="ECO:0007669"/>
    <property type="project" value="TreeGrafter"/>
</dbReference>
<dbReference type="InterPro" id="IPR036915">
    <property type="entry name" value="Cyclin-like_sf"/>
</dbReference>
<keyword evidence="6" id="KW-0449">Lipoprotein</keyword>
<keyword evidence="5" id="KW-0472">Membrane</keyword>
<dbReference type="EMBL" id="JAYKXH010000005">
    <property type="protein sequence ID" value="KAK7168874.1"/>
    <property type="molecule type" value="Genomic_DNA"/>
</dbReference>
<dbReference type="PANTHER" id="PTHR23401">
    <property type="entry name" value="CYCLIN DEPENDANT KINASE-5 ACTIVATOR"/>
    <property type="match status" value="1"/>
</dbReference>
<dbReference type="PANTHER" id="PTHR23401:SF3">
    <property type="entry name" value="CYCLIN-DEPENDENT KINASE 5 ACTIVATOR 2"/>
    <property type="match status" value="1"/>
</dbReference>
<feature type="region of interest" description="Disordered" evidence="9">
    <location>
        <begin position="53"/>
        <end position="72"/>
    </location>
</feature>
<comment type="similarity">
    <text evidence="2 8">Belongs to the cyclin-dependent kinase 5 activator family.</text>
</comment>
<evidence type="ECO:0000256" key="4">
    <source>
        <dbReference type="ARBA" id="ARBA00022553"/>
    </source>
</evidence>
<dbReference type="GO" id="GO:0016533">
    <property type="term" value="C:protein kinase 5 complex"/>
    <property type="evidence" value="ECO:0007669"/>
    <property type="project" value="UniProtKB-UniRule"/>
</dbReference>
<dbReference type="GO" id="GO:0012505">
    <property type="term" value="C:endomembrane system"/>
    <property type="evidence" value="ECO:0007669"/>
    <property type="project" value="UniProtKB-SubCell"/>
</dbReference>
<evidence type="ECO:0000256" key="8">
    <source>
        <dbReference type="PIRNR" id="PIRNR009324"/>
    </source>
</evidence>
<dbReference type="AlphaFoldDB" id="A0AAN9DBH1"/>
<accession>A0AAN9DBH1</accession>
<dbReference type="GO" id="GO:0007411">
    <property type="term" value="P:axon guidance"/>
    <property type="evidence" value="ECO:0007669"/>
    <property type="project" value="TreeGrafter"/>
</dbReference>
<dbReference type="InterPro" id="IPR004944">
    <property type="entry name" value="CDK5_activator"/>
</dbReference>
<evidence type="ECO:0000256" key="6">
    <source>
        <dbReference type="ARBA" id="ARBA00023288"/>
    </source>
</evidence>
<gene>
    <name evidence="10" type="ORF">R3I93_005005</name>
</gene>
<proteinExistence type="inferred from homology"/>
<dbReference type="GO" id="GO:0007420">
    <property type="term" value="P:brain development"/>
    <property type="evidence" value="ECO:0007669"/>
    <property type="project" value="TreeGrafter"/>
</dbReference>
<dbReference type="GO" id="GO:0019901">
    <property type="term" value="F:protein kinase binding"/>
    <property type="evidence" value="ECO:0007669"/>
    <property type="project" value="TreeGrafter"/>
</dbReference>
<name>A0AAN9DBH1_9TELE</name>
<dbReference type="SUPFAM" id="SSF47954">
    <property type="entry name" value="Cyclin-like"/>
    <property type="match status" value="1"/>
</dbReference>
<feature type="region of interest" description="Disordered" evidence="9">
    <location>
        <begin position="82"/>
        <end position="117"/>
    </location>
</feature>
<comment type="caution">
    <text evidence="10">The sequence shown here is derived from an EMBL/GenBank/DDBJ whole genome shotgun (WGS) entry which is preliminary data.</text>
</comment>
<evidence type="ECO:0000256" key="3">
    <source>
        <dbReference type="ARBA" id="ARBA00022475"/>
    </source>
</evidence>
<keyword evidence="11" id="KW-1185">Reference proteome</keyword>
<evidence type="ECO:0000256" key="7">
    <source>
        <dbReference type="ARBA" id="ARBA00046278"/>
    </source>
</evidence>
<protein>
    <recommendedName>
        <fullName evidence="8">Cyclin-dependent kinase 5 activator</fullName>
    </recommendedName>
</protein>
<organism evidence="10 11">
    <name type="scientific">Phoxinus phoxinus</name>
    <name type="common">Eurasian minnow</name>
    <dbReference type="NCBI Taxonomy" id="58324"/>
    <lineage>
        <taxon>Eukaryota</taxon>
        <taxon>Metazoa</taxon>
        <taxon>Chordata</taxon>
        <taxon>Craniata</taxon>
        <taxon>Vertebrata</taxon>
        <taxon>Euteleostomi</taxon>
        <taxon>Actinopterygii</taxon>
        <taxon>Neopterygii</taxon>
        <taxon>Teleostei</taxon>
        <taxon>Ostariophysi</taxon>
        <taxon>Cypriniformes</taxon>
        <taxon>Leuciscidae</taxon>
        <taxon>Phoxininae</taxon>
        <taxon>Phoxinus</taxon>
    </lineage>
</organism>
<evidence type="ECO:0000256" key="1">
    <source>
        <dbReference type="ARBA" id="ARBA00004193"/>
    </source>
</evidence>